<name>A0A2M4DDQ0_ANODA</name>
<accession>A0A2M4DDQ0</accession>
<organism evidence="2">
    <name type="scientific">Anopheles darlingi</name>
    <name type="common">Mosquito</name>
    <dbReference type="NCBI Taxonomy" id="43151"/>
    <lineage>
        <taxon>Eukaryota</taxon>
        <taxon>Metazoa</taxon>
        <taxon>Ecdysozoa</taxon>
        <taxon>Arthropoda</taxon>
        <taxon>Hexapoda</taxon>
        <taxon>Insecta</taxon>
        <taxon>Pterygota</taxon>
        <taxon>Neoptera</taxon>
        <taxon>Endopterygota</taxon>
        <taxon>Diptera</taxon>
        <taxon>Nematocera</taxon>
        <taxon>Culicoidea</taxon>
        <taxon>Culicidae</taxon>
        <taxon>Anophelinae</taxon>
        <taxon>Anopheles</taxon>
    </lineage>
</organism>
<proteinExistence type="predicted"/>
<protein>
    <submittedName>
        <fullName evidence="2">Putative secreted protein</fullName>
    </submittedName>
</protein>
<evidence type="ECO:0000313" key="2">
    <source>
        <dbReference type="EMBL" id="MBW75702.1"/>
    </source>
</evidence>
<feature type="transmembrane region" description="Helical" evidence="1">
    <location>
        <begin position="6"/>
        <end position="27"/>
    </location>
</feature>
<dbReference type="EMBL" id="GGFL01011524">
    <property type="protein sequence ID" value="MBW75702.1"/>
    <property type="molecule type" value="Transcribed_RNA"/>
</dbReference>
<sequence length="87" mass="9903">MYSSSSSSMIYVIMFPQMVATWWAMVFKNFFDTTSRRWGSFFIENVTHGAVSPIRRPRSDCMLCVVLLAAKFGLFPSPFFGREGPSS</sequence>
<evidence type="ECO:0000256" key="1">
    <source>
        <dbReference type="SAM" id="Phobius"/>
    </source>
</evidence>
<dbReference type="AlphaFoldDB" id="A0A2M4DDQ0"/>
<keyword evidence="1" id="KW-0472">Membrane</keyword>
<keyword evidence="1" id="KW-1133">Transmembrane helix</keyword>
<keyword evidence="1" id="KW-0812">Transmembrane</keyword>
<reference evidence="2" key="1">
    <citation type="submission" date="2018-01" db="EMBL/GenBank/DDBJ databases">
        <title>An insight into the sialome of Amazonian anophelines.</title>
        <authorList>
            <person name="Ribeiro J.M."/>
            <person name="Scarpassa V."/>
            <person name="Calvo E."/>
        </authorList>
    </citation>
    <scope>NUCLEOTIDE SEQUENCE</scope>
</reference>